<dbReference type="GO" id="GO:0006096">
    <property type="term" value="P:glycolytic process"/>
    <property type="evidence" value="ECO:0007669"/>
    <property type="project" value="InterPro"/>
</dbReference>
<dbReference type="GO" id="GO:0004618">
    <property type="term" value="F:phosphoglycerate kinase activity"/>
    <property type="evidence" value="ECO:0007669"/>
    <property type="project" value="UniProtKB-EC"/>
</dbReference>
<dbReference type="GO" id="GO:0005524">
    <property type="term" value="F:ATP binding"/>
    <property type="evidence" value="ECO:0007669"/>
    <property type="project" value="UniProtKB-KW"/>
</dbReference>
<sequence>MQKGKVILLENLRFYSEEEKNNPEFANSLAKSADIFVNDAFGTAHRAHASTVGVARILPACAGFLMAKEIEVLSNLLENPERPFVVVLGGAKISGKIEIVQNLLSIADRILIAGGMSYTCLAALGHEVGKSLLEKYDLRVVFKMLKEAEEKGNKILLPIDLVVARKEVSEKAASKLVKIENIPKDGIGVDLGERSLVKFEKEIKKARTVFWNGPVGVFEIKKYAKGTNKIAKILADMQGKTVTIIGGGDSIAAIENAGLAEKMTHISTGGGASLEFLGGKKLPGIEVLPEK</sequence>
<reference evidence="7" key="1">
    <citation type="journal article" date="2014" name="Front. Microbiol.">
        <title>High frequency of phylogenetically diverse reductive dehalogenase-homologous genes in deep subseafloor sedimentary metagenomes.</title>
        <authorList>
            <person name="Kawai M."/>
            <person name="Futagami T."/>
            <person name="Toyoda A."/>
            <person name="Takaki Y."/>
            <person name="Nishi S."/>
            <person name="Hori S."/>
            <person name="Arai W."/>
            <person name="Tsubouchi T."/>
            <person name="Morono Y."/>
            <person name="Uchiyama I."/>
            <person name="Ito T."/>
            <person name="Fujiyama A."/>
            <person name="Inagaki F."/>
            <person name="Takami H."/>
        </authorList>
    </citation>
    <scope>NUCLEOTIDE SEQUENCE</scope>
    <source>
        <strain evidence="7">Expedition CK06-06</strain>
    </source>
</reference>
<name>X0ZL70_9ZZZZ</name>
<dbReference type="Pfam" id="PF00162">
    <property type="entry name" value="PGK"/>
    <property type="match status" value="1"/>
</dbReference>
<dbReference type="PANTHER" id="PTHR11406">
    <property type="entry name" value="PHOSPHOGLYCERATE KINASE"/>
    <property type="match status" value="1"/>
</dbReference>
<keyword evidence="4" id="KW-0547">Nucleotide-binding</keyword>
<evidence type="ECO:0000256" key="3">
    <source>
        <dbReference type="ARBA" id="ARBA00022679"/>
    </source>
</evidence>
<evidence type="ECO:0000256" key="5">
    <source>
        <dbReference type="ARBA" id="ARBA00022777"/>
    </source>
</evidence>
<gene>
    <name evidence="7" type="ORF">S01H4_05265</name>
</gene>
<dbReference type="InterPro" id="IPR001576">
    <property type="entry name" value="Phosphoglycerate_kinase"/>
</dbReference>
<dbReference type="EC" id="2.7.2.3" evidence="2"/>
<evidence type="ECO:0000313" key="7">
    <source>
        <dbReference type="EMBL" id="GAG70164.1"/>
    </source>
</evidence>
<proteinExistence type="predicted"/>
<comment type="caution">
    <text evidence="7">The sequence shown here is derived from an EMBL/GenBank/DDBJ whole genome shotgun (WGS) entry which is preliminary data.</text>
</comment>
<dbReference type="SUPFAM" id="SSF53748">
    <property type="entry name" value="Phosphoglycerate kinase"/>
    <property type="match status" value="1"/>
</dbReference>
<evidence type="ECO:0000256" key="2">
    <source>
        <dbReference type="ARBA" id="ARBA00013061"/>
    </source>
</evidence>
<evidence type="ECO:0000256" key="6">
    <source>
        <dbReference type="ARBA" id="ARBA00022840"/>
    </source>
</evidence>
<dbReference type="AlphaFoldDB" id="X0ZL70"/>
<organism evidence="7">
    <name type="scientific">marine sediment metagenome</name>
    <dbReference type="NCBI Taxonomy" id="412755"/>
    <lineage>
        <taxon>unclassified sequences</taxon>
        <taxon>metagenomes</taxon>
        <taxon>ecological metagenomes</taxon>
    </lineage>
</organism>
<comment type="catalytic activity">
    <reaction evidence="1">
        <text>(2R)-3-phosphoglycerate + ATP = (2R)-3-phospho-glyceroyl phosphate + ADP</text>
        <dbReference type="Rhea" id="RHEA:14801"/>
        <dbReference type="ChEBI" id="CHEBI:30616"/>
        <dbReference type="ChEBI" id="CHEBI:57604"/>
        <dbReference type="ChEBI" id="CHEBI:58272"/>
        <dbReference type="ChEBI" id="CHEBI:456216"/>
        <dbReference type="EC" id="2.7.2.3"/>
    </reaction>
</comment>
<keyword evidence="6" id="KW-0067">ATP-binding</keyword>
<dbReference type="GO" id="GO:0043531">
    <property type="term" value="F:ADP binding"/>
    <property type="evidence" value="ECO:0007669"/>
    <property type="project" value="TreeGrafter"/>
</dbReference>
<evidence type="ECO:0000256" key="4">
    <source>
        <dbReference type="ARBA" id="ARBA00022741"/>
    </source>
</evidence>
<protein>
    <recommendedName>
        <fullName evidence="2">phosphoglycerate kinase</fullName>
        <ecNumber evidence="2">2.7.2.3</ecNumber>
    </recommendedName>
</protein>
<dbReference type="PANTHER" id="PTHR11406:SF23">
    <property type="entry name" value="PHOSPHOGLYCERATE KINASE 1, CHLOROPLASTIC-RELATED"/>
    <property type="match status" value="1"/>
</dbReference>
<dbReference type="InterPro" id="IPR036043">
    <property type="entry name" value="Phosphoglycerate_kinase_sf"/>
</dbReference>
<dbReference type="EMBL" id="BART01001509">
    <property type="protein sequence ID" value="GAG70164.1"/>
    <property type="molecule type" value="Genomic_DNA"/>
</dbReference>
<dbReference type="GO" id="GO:0006094">
    <property type="term" value="P:gluconeogenesis"/>
    <property type="evidence" value="ECO:0007669"/>
    <property type="project" value="TreeGrafter"/>
</dbReference>
<dbReference type="GO" id="GO:0005829">
    <property type="term" value="C:cytosol"/>
    <property type="evidence" value="ECO:0007669"/>
    <property type="project" value="TreeGrafter"/>
</dbReference>
<keyword evidence="5" id="KW-0418">Kinase</keyword>
<accession>X0ZL70</accession>
<dbReference type="InterPro" id="IPR015824">
    <property type="entry name" value="Phosphoglycerate_kinase_N"/>
</dbReference>
<keyword evidence="3" id="KW-0808">Transferase</keyword>
<evidence type="ECO:0000256" key="1">
    <source>
        <dbReference type="ARBA" id="ARBA00000642"/>
    </source>
</evidence>
<dbReference type="Gene3D" id="3.40.50.1260">
    <property type="entry name" value="Phosphoglycerate kinase, N-terminal domain"/>
    <property type="match status" value="2"/>
</dbReference>
<dbReference type="PRINTS" id="PR00477">
    <property type="entry name" value="PHGLYCKINASE"/>
</dbReference>
<dbReference type="FunFam" id="3.40.50.1260:FF:000007">
    <property type="entry name" value="Phosphoglycerate kinase"/>
    <property type="match status" value="1"/>
</dbReference>